<dbReference type="Pfam" id="PF09917">
    <property type="entry name" value="DUF2147"/>
    <property type="match status" value="1"/>
</dbReference>
<dbReference type="PANTHER" id="PTHR36919:SF2">
    <property type="entry name" value="BLL6627 PROTEIN"/>
    <property type="match status" value="1"/>
</dbReference>
<keyword evidence="1" id="KW-0732">Signal</keyword>
<gene>
    <name evidence="3" type="ORF">GCM10011514_24140</name>
</gene>
<keyword evidence="4" id="KW-1185">Reference proteome</keyword>
<evidence type="ECO:0000313" key="4">
    <source>
        <dbReference type="Proteomes" id="UP000609064"/>
    </source>
</evidence>
<evidence type="ECO:0000313" key="3">
    <source>
        <dbReference type="EMBL" id="GGD59348.1"/>
    </source>
</evidence>
<feature type="signal peptide" evidence="1">
    <location>
        <begin position="1"/>
        <end position="21"/>
    </location>
</feature>
<evidence type="ECO:0000256" key="1">
    <source>
        <dbReference type="SAM" id="SignalP"/>
    </source>
</evidence>
<sequence>MKLLKVGFYLFFLVYSQSSFAQNTQIADRIVGTWFSENKDLKVEIFKKNDKFYGKVVWFICDPKTPNMEDFKDTENPDPKLRSRPWLGMQVVDNLTFNGKDTWGNGTIYDPNSGRTYDSVVRLKDANTLIVRGYWGFEILGKNMVFYRVG</sequence>
<dbReference type="RefSeq" id="WP_188766339.1">
    <property type="nucleotide sequence ID" value="NZ_BMKK01000004.1"/>
</dbReference>
<reference evidence="3" key="1">
    <citation type="journal article" date="2014" name="Int. J. Syst. Evol. Microbiol.">
        <title>Complete genome sequence of Corynebacterium casei LMG S-19264T (=DSM 44701T), isolated from a smear-ripened cheese.</title>
        <authorList>
            <consortium name="US DOE Joint Genome Institute (JGI-PGF)"/>
            <person name="Walter F."/>
            <person name="Albersmeier A."/>
            <person name="Kalinowski J."/>
            <person name="Ruckert C."/>
        </authorList>
    </citation>
    <scope>NUCLEOTIDE SEQUENCE</scope>
    <source>
        <strain evidence="3">CGMCC 1.15958</strain>
    </source>
</reference>
<feature type="domain" description="DUF2147" evidence="2">
    <location>
        <begin position="32"/>
        <end position="148"/>
    </location>
</feature>
<dbReference type="AlphaFoldDB" id="A0A916YSP7"/>
<evidence type="ECO:0000259" key="2">
    <source>
        <dbReference type="Pfam" id="PF09917"/>
    </source>
</evidence>
<reference evidence="3" key="2">
    <citation type="submission" date="2020-09" db="EMBL/GenBank/DDBJ databases">
        <authorList>
            <person name="Sun Q."/>
            <person name="Zhou Y."/>
        </authorList>
    </citation>
    <scope>NUCLEOTIDE SEQUENCE</scope>
    <source>
        <strain evidence="3">CGMCC 1.15958</strain>
    </source>
</reference>
<protein>
    <recommendedName>
        <fullName evidence="2">DUF2147 domain-containing protein</fullName>
    </recommendedName>
</protein>
<feature type="chain" id="PRO_5037068914" description="DUF2147 domain-containing protein" evidence="1">
    <location>
        <begin position="22"/>
        <end position="150"/>
    </location>
</feature>
<dbReference type="PANTHER" id="PTHR36919">
    <property type="entry name" value="BLR1215 PROTEIN"/>
    <property type="match status" value="1"/>
</dbReference>
<dbReference type="Proteomes" id="UP000609064">
    <property type="component" value="Unassembled WGS sequence"/>
</dbReference>
<organism evidence="3 4">
    <name type="scientific">Emticicia aquatilis</name>
    <dbReference type="NCBI Taxonomy" id="1537369"/>
    <lineage>
        <taxon>Bacteria</taxon>
        <taxon>Pseudomonadati</taxon>
        <taxon>Bacteroidota</taxon>
        <taxon>Cytophagia</taxon>
        <taxon>Cytophagales</taxon>
        <taxon>Leadbetterellaceae</taxon>
        <taxon>Emticicia</taxon>
    </lineage>
</organism>
<comment type="caution">
    <text evidence="3">The sequence shown here is derived from an EMBL/GenBank/DDBJ whole genome shotgun (WGS) entry which is preliminary data.</text>
</comment>
<proteinExistence type="predicted"/>
<dbReference type="InterPro" id="IPR019223">
    <property type="entry name" value="DUF2147"/>
</dbReference>
<accession>A0A916YSP7</accession>
<name>A0A916YSP7_9BACT</name>
<dbReference type="EMBL" id="BMKK01000004">
    <property type="protein sequence ID" value="GGD59348.1"/>
    <property type="molecule type" value="Genomic_DNA"/>
</dbReference>
<dbReference type="Gene3D" id="2.40.128.520">
    <property type="match status" value="1"/>
</dbReference>